<evidence type="ECO:0000259" key="1">
    <source>
        <dbReference type="Pfam" id="PF00239"/>
    </source>
</evidence>
<dbReference type="AlphaFoldDB" id="A0A509EJM2"/>
<dbReference type="Gene3D" id="3.40.50.1390">
    <property type="entry name" value="Resolvase, N-terminal catalytic domain"/>
    <property type="match status" value="1"/>
</dbReference>
<proteinExistence type="predicted"/>
<dbReference type="InterPro" id="IPR036162">
    <property type="entry name" value="Resolvase-like_N_sf"/>
</dbReference>
<evidence type="ECO:0000313" key="3">
    <source>
        <dbReference type="Proteomes" id="UP000410984"/>
    </source>
</evidence>
<dbReference type="InterPro" id="IPR006119">
    <property type="entry name" value="Resolv_N"/>
</dbReference>
<name>A0A509EJM2_9HYPH</name>
<dbReference type="GO" id="GO:0003677">
    <property type="term" value="F:DNA binding"/>
    <property type="evidence" value="ECO:0007669"/>
    <property type="project" value="InterPro"/>
</dbReference>
<dbReference type="GO" id="GO:0000150">
    <property type="term" value="F:DNA strand exchange activity"/>
    <property type="evidence" value="ECO:0007669"/>
    <property type="project" value="InterPro"/>
</dbReference>
<evidence type="ECO:0000313" key="2">
    <source>
        <dbReference type="EMBL" id="VUD74606.1"/>
    </source>
</evidence>
<dbReference type="EMBL" id="CABFPH010000138">
    <property type="protein sequence ID" value="VUD74606.1"/>
    <property type="molecule type" value="Genomic_DNA"/>
</dbReference>
<dbReference type="Pfam" id="PF00239">
    <property type="entry name" value="Resolvase"/>
    <property type="match status" value="1"/>
</dbReference>
<dbReference type="SUPFAM" id="SSF53041">
    <property type="entry name" value="Resolvase-like"/>
    <property type="match status" value="1"/>
</dbReference>
<sequence length="150" mass="16750">MRALRIVQRFAMARARAFSFRGCLQRVSITSAASYSSVLPRRSTHFEMLHGVVDFARLVTPWDKTEMRPDVARAFEALRIVDGCPCWRPSPTPCRIFEGRGAALRSLTGQIDTTTPNGRLIFHIFGAPGPFERDLICERTRVGLSAAAAR</sequence>
<reference evidence="2 3" key="1">
    <citation type="submission" date="2019-06" db="EMBL/GenBank/DDBJ databases">
        <authorList>
            <person name="Rodrigo-Torres L."/>
            <person name="Arahal R. D."/>
            <person name="Lucena T."/>
        </authorList>
    </citation>
    <scope>NUCLEOTIDE SEQUENCE [LARGE SCALE GENOMIC DNA]</scope>
    <source>
        <strain evidence="2 3">SB0023/3</strain>
    </source>
</reference>
<accession>A0A509EJM2</accession>
<keyword evidence="3" id="KW-1185">Reference proteome</keyword>
<organism evidence="2 3">
    <name type="scientific">Methylobacterium symbioticum</name>
    <dbReference type="NCBI Taxonomy" id="2584084"/>
    <lineage>
        <taxon>Bacteria</taxon>
        <taxon>Pseudomonadati</taxon>
        <taxon>Pseudomonadota</taxon>
        <taxon>Alphaproteobacteria</taxon>
        <taxon>Hyphomicrobiales</taxon>
        <taxon>Methylobacteriaceae</taxon>
        <taxon>Methylobacterium</taxon>
    </lineage>
</organism>
<protein>
    <submittedName>
        <fullName evidence="2">DNA-invertase hin</fullName>
    </submittedName>
</protein>
<gene>
    <name evidence="2" type="primary">hin_6</name>
    <name evidence="2" type="ORF">MET9862_05239</name>
</gene>
<dbReference type="Proteomes" id="UP000410984">
    <property type="component" value="Unassembled WGS sequence"/>
</dbReference>
<feature type="domain" description="Resolvase/invertase-type recombinase catalytic" evidence="1">
    <location>
        <begin position="97"/>
        <end position="150"/>
    </location>
</feature>